<evidence type="ECO:0000313" key="7">
    <source>
        <dbReference type="Proteomes" id="UP001165079"/>
    </source>
</evidence>
<reference evidence="6" key="1">
    <citation type="submission" date="2023-03" db="EMBL/GenBank/DDBJ databases">
        <title>Actinorhabdospora filicis NBRC 111898.</title>
        <authorList>
            <person name="Ichikawa N."/>
            <person name="Sato H."/>
            <person name="Tonouchi N."/>
        </authorList>
    </citation>
    <scope>NUCLEOTIDE SEQUENCE</scope>
    <source>
        <strain evidence="6">NBRC 111898</strain>
    </source>
</reference>
<dbReference type="AlphaFoldDB" id="A0A9W6SQ09"/>
<dbReference type="FunFam" id="1.10.10.10:FF:000001">
    <property type="entry name" value="LysR family transcriptional regulator"/>
    <property type="match status" value="1"/>
</dbReference>
<proteinExistence type="inferred from homology"/>
<dbReference type="PANTHER" id="PTHR30346">
    <property type="entry name" value="TRANSCRIPTIONAL DUAL REGULATOR HCAR-RELATED"/>
    <property type="match status" value="1"/>
</dbReference>
<dbReference type="SUPFAM" id="SSF53850">
    <property type="entry name" value="Periplasmic binding protein-like II"/>
    <property type="match status" value="1"/>
</dbReference>
<comment type="caution">
    <text evidence="6">The sequence shown here is derived from an EMBL/GenBank/DDBJ whole genome shotgun (WGS) entry which is preliminary data.</text>
</comment>
<keyword evidence="7" id="KW-1185">Reference proteome</keyword>
<evidence type="ECO:0000313" key="6">
    <source>
        <dbReference type="EMBL" id="GLZ80116.1"/>
    </source>
</evidence>
<evidence type="ECO:0000256" key="2">
    <source>
        <dbReference type="ARBA" id="ARBA00023015"/>
    </source>
</evidence>
<gene>
    <name evidence="6" type="primary">gltC</name>
    <name evidence="6" type="ORF">Afil01_49230</name>
</gene>
<evidence type="ECO:0000259" key="5">
    <source>
        <dbReference type="PROSITE" id="PS50931"/>
    </source>
</evidence>
<dbReference type="PANTHER" id="PTHR30346:SF29">
    <property type="entry name" value="LYSR SUBSTRATE-BINDING"/>
    <property type="match status" value="1"/>
</dbReference>
<name>A0A9W6SQ09_9ACTN</name>
<feature type="domain" description="HTH lysR-type" evidence="5">
    <location>
        <begin position="1"/>
        <end position="58"/>
    </location>
</feature>
<dbReference type="EMBL" id="BSTX01000003">
    <property type="protein sequence ID" value="GLZ80116.1"/>
    <property type="molecule type" value="Genomic_DNA"/>
</dbReference>
<evidence type="ECO:0000256" key="1">
    <source>
        <dbReference type="ARBA" id="ARBA00009437"/>
    </source>
</evidence>
<dbReference type="GO" id="GO:0003677">
    <property type="term" value="F:DNA binding"/>
    <property type="evidence" value="ECO:0007669"/>
    <property type="project" value="UniProtKB-KW"/>
</dbReference>
<keyword evidence="2" id="KW-0805">Transcription regulation</keyword>
<dbReference type="PRINTS" id="PR00039">
    <property type="entry name" value="HTHLYSR"/>
</dbReference>
<accession>A0A9W6SQ09</accession>
<keyword evidence="4" id="KW-0804">Transcription</keyword>
<dbReference type="CDD" id="cd08423">
    <property type="entry name" value="PBP2_LTTR_like_6"/>
    <property type="match status" value="1"/>
</dbReference>
<sequence length="300" mass="31265">MDTVWLRVFDEVARRGSFTAAASALGYTQSAVSRQISALESAVGSLLFDRLARGVALTEEGRRFERHARAALSHVDAARRELAELRDLGTGKLRVAVFATASAALVPRALARFTAAHPDVRVCLIEGLTAAHVAALEDGEVDVAVISSYHPGAPELSTVDLLPLGEDPILVALPAGHRFAGRERVGLAELTGETWIAGYAEAERTLFASVIGGDVEPRVDFVVQEWTAKLGCVAAGLGVTLVPSLAASSVRPDVVLAALDAPGAPVRGVYAATPAGRKHTPAVTAFLPILTAEAKAILGG</sequence>
<dbReference type="SUPFAM" id="SSF46785">
    <property type="entry name" value="Winged helix' DNA-binding domain"/>
    <property type="match status" value="1"/>
</dbReference>
<dbReference type="PROSITE" id="PS50931">
    <property type="entry name" value="HTH_LYSR"/>
    <property type="match status" value="1"/>
</dbReference>
<dbReference type="InterPro" id="IPR036390">
    <property type="entry name" value="WH_DNA-bd_sf"/>
</dbReference>
<dbReference type="Gene3D" id="3.40.190.10">
    <property type="entry name" value="Periplasmic binding protein-like II"/>
    <property type="match status" value="2"/>
</dbReference>
<keyword evidence="3" id="KW-0238">DNA-binding</keyword>
<evidence type="ECO:0000256" key="3">
    <source>
        <dbReference type="ARBA" id="ARBA00023125"/>
    </source>
</evidence>
<dbReference type="InterPro" id="IPR005119">
    <property type="entry name" value="LysR_subst-bd"/>
</dbReference>
<dbReference type="InterPro" id="IPR036388">
    <property type="entry name" value="WH-like_DNA-bd_sf"/>
</dbReference>
<organism evidence="6 7">
    <name type="scientific">Actinorhabdospora filicis</name>
    <dbReference type="NCBI Taxonomy" id="1785913"/>
    <lineage>
        <taxon>Bacteria</taxon>
        <taxon>Bacillati</taxon>
        <taxon>Actinomycetota</taxon>
        <taxon>Actinomycetes</taxon>
        <taxon>Micromonosporales</taxon>
        <taxon>Micromonosporaceae</taxon>
        <taxon>Actinorhabdospora</taxon>
    </lineage>
</organism>
<dbReference type="Proteomes" id="UP001165079">
    <property type="component" value="Unassembled WGS sequence"/>
</dbReference>
<evidence type="ECO:0000256" key="4">
    <source>
        <dbReference type="ARBA" id="ARBA00023163"/>
    </source>
</evidence>
<protein>
    <submittedName>
        <fullName evidence="6">LysR family transcriptional regulator</fullName>
    </submittedName>
</protein>
<dbReference type="RefSeq" id="WP_285665241.1">
    <property type="nucleotide sequence ID" value="NZ_BSTX01000003.1"/>
</dbReference>
<comment type="similarity">
    <text evidence="1">Belongs to the LysR transcriptional regulatory family.</text>
</comment>
<dbReference type="GO" id="GO:0032993">
    <property type="term" value="C:protein-DNA complex"/>
    <property type="evidence" value="ECO:0007669"/>
    <property type="project" value="TreeGrafter"/>
</dbReference>
<dbReference type="Pfam" id="PF00126">
    <property type="entry name" value="HTH_1"/>
    <property type="match status" value="1"/>
</dbReference>
<dbReference type="InterPro" id="IPR000847">
    <property type="entry name" value="LysR_HTH_N"/>
</dbReference>
<dbReference type="Pfam" id="PF03466">
    <property type="entry name" value="LysR_substrate"/>
    <property type="match status" value="1"/>
</dbReference>
<dbReference type="GO" id="GO:0003700">
    <property type="term" value="F:DNA-binding transcription factor activity"/>
    <property type="evidence" value="ECO:0007669"/>
    <property type="project" value="InterPro"/>
</dbReference>
<dbReference type="Gene3D" id="1.10.10.10">
    <property type="entry name" value="Winged helix-like DNA-binding domain superfamily/Winged helix DNA-binding domain"/>
    <property type="match status" value="1"/>
</dbReference>